<comment type="caution">
    <text evidence="1">The sequence shown here is derived from an EMBL/GenBank/DDBJ whole genome shotgun (WGS) entry which is preliminary data.</text>
</comment>
<sequence>MRILIIEDDKSLAETLRFQLERNHFETDVCHDGEEGLHFIEQQSHDLILLDRMLPILDGISVLKITREKNISTPIIFVTALGALNDKITGLDCGADDYLVKPFDFEELLARIRCILRRPSKWEGKKPLELGDISYDIDQKKLCCKDNSCSLSAREGDLLEFFLRNPEQTIPRASLLAKVWGPDTEVEDGNLDNYIYFLRRRLKSVQSSLQLKTIRGIGYQLEISCDP</sequence>
<accession>A0AC61RZP1</accession>
<reference evidence="1" key="1">
    <citation type="submission" date="2019-04" db="EMBL/GenBank/DDBJ databases">
        <title>Microbes associate with the intestines of laboratory mice.</title>
        <authorList>
            <person name="Navarre W."/>
            <person name="Wong E."/>
            <person name="Huang K."/>
            <person name="Tropini C."/>
            <person name="Ng K."/>
            <person name="Yu B."/>
        </authorList>
    </citation>
    <scope>NUCLEOTIDE SEQUENCE</scope>
    <source>
        <strain evidence="1">NM01_1-7b</strain>
    </source>
</reference>
<keyword evidence="2" id="KW-1185">Reference proteome</keyword>
<organism evidence="1 2">
    <name type="scientific">Petralouisia muris</name>
    <dbReference type="NCBI Taxonomy" id="3032872"/>
    <lineage>
        <taxon>Bacteria</taxon>
        <taxon>Bacillati</taxon>
        <taxon>Bacillota</taxon>
        <taxon>Clostridia</taxon>
        <taxon>Lachnospirales</taxon>
        <taxon>Lachnospiraceae</taxon>
        <taxon>Petralouisia</taxon>
    </lineage>
</organism>
<evidence type="ECO:0000313" key="2">
    <source>
        <dbReference type="Proteomes" id="UP000304953"/>
    </source>
</evidence>
<dbReference type="EMBL" id="SRYA01000009">
    <property type="protein sequence ID" value="TGY97216.1"/>
    <property type="molecule type" value="Genomic_DNA"/>
</dbReference>
<proteinExistence type="predicted"/>
<protein>
    <submittedName>
        <fullName evidence="1">Response regulator transcription factor</fullName>
    </submittedName>
</protein>
<gene>
    <name evidence="1" type="ORF">E5329_05975</name>
</gene>
<dbReference type="Proteomes" id="UP000304953">
    <property type="component" value="Unassembled WGS sequence"/>
</dbReference>
<evidence type="ECO:0000313" key="1">
    <source>
        <dbReference type="EMBL" id="TGY97216.1"/>
    </source>
</evidence>
<name>A0AC61RZP1_9FIRM</name>